<dbReference type="PANTHER" id="PTHR32343">
    <property type="entry name" value="SERINE/ARGININE-RICH SPLICING FACTOR"/>
    <property type="match status" value="1"/>
</dbReference>
<dbReference type="InterPro" id="IPR012677">
    <property type="entry name" value="Nucleotide-bd_a/b_plait_sf"/>
</dbReference>
<dbReference type="AlphaFoldDB" id="A0A9Q0KM25"/>
<dbReference type="OrthoDB" id="7763451at2759"/>
<dbReference type="PANTHER" id="PTHR32343:SF26">
    <property type="entry name" value="RNA-BINDING (RRM_RBD_RNP MOTIFS) FAMILY PROTEIN"/>
    <property type="match status" value="1"/>
</dbReference>
<protein>
    <recommendedName>
        <fullName evidence="3">RRM domain-containing protein</fullName>
    </recommendedName>
</protein>
<dbReference type="SUPFAM" id="SSF54928">
    <property type="entry name" value="RNA-binding domain, RBD"/>
    <property type="match status" value="1"/>
</dbReference>
<sequence>MASVDSTFDLLLPQSILVAELGCRVRSPEQAKQLVSSVYALRLSLDMPPGLSPKATVKDVYDFFAFSGTVEHVDIIRSRDYACTAYVTFKEDHALEMAVLLSGATIVDQHVCITSWGQHDDELDFWNRPSWRIDDKTGSMGTPGNGFVSTPGEVITMAQEVVKTMLSNGYVLGKDALTKAKAFDESHQVSATAAATVAELSKRIGLTDMICAGVDAVKSVNEKYHVLESTKSAVSATERTAAAAANTVINSSYFSRGALWISDALNRAAEVAADLGSHGSKR</sequence>
<reference evidence="1" key="1">
    <citation type="journal article" date="2023" name="Plant J.">
        <title>The genome of the king protea, Protea cynaroides.</title>
        <authorList>
            <person name="Chang J."/>
            <person name="Duong T.A."/>
            <person name="Schoeman C."/>
            <person name="Ma X."/>
            <person name="Roodt D."/>
            <person name="Barker N."/>
            <person name="Li Z."/>
            <person name="Van de Peer Y."/>
            <person name="Mizrachi E."/>
        </authorList>
    </citation>
    <scope>NUCLEOTIDE SEQUENCE</scope>
    <source>
        <tissue evidence="1">Young leaves</tissue>
    </source>
</reference>
<evidence type="ECO:0000313" key="1">
    <source>
        <dbReference type="EMBL" id="KAJ4973037.1"/>
    </source>
</evidence>
<keyword evidence="2" id="KW-1185">Reference proteome</keyword>
<evidence type="ECO:0008006" key="3">
    <source>
        <dbReference type="Google" id="ProtNLM"/>
    </source>
</evidence>
<dbReference type="Gene3D" id="3.30.70.330">
    <property type="match status" value="1"/>
</dbReference>
<dbReference type="GO" id="GO:0003676">
    <property type="term" value="F:nucleic acid binding"/>
    <property type="evidence" value="ECO:0007669"/>
    <property type="project" value="InterPro"/>
</dbReference>
<organism evidence="1 2">
    <name type="scientific">Protea cynaroides</name>
    <dbReference type="NCBI Taxonomy" id="273540"/>
    <lineage>
        <taxon>Eukaryota</taxon>
        <taxon>Viridiplantae</taxon>
        <taxon>Streptophyta</taxon>
        <taxon>Embryophyta</taxon>
        <taxon>Tracheophyta</taxon>
        <taxon>Spermatophyta</taxon>
        <taxon>Magnoliopsida</taxon>
        <taxon>Proteales</taxon>
        <taxon>Proteaceae</taxon>
        <taxon>Protea</taxon>
    </lineage>
</organism>
<name>A0A9Q0KM25_9MAGN</name>
<accession>A0A9Q0KM25</accession>
<dbReference type="InterPro" id="IPR035979">
    <property type="entry name" value="RBD_domain_sf"/>
</dbReference>
<evidence type="ECO:0000313" key="2">
    <source>
        <dbReference type="Proteomes" id="UP001141806"/>
    </source>
</evidence>
<dbReference type="Proteomes" id="UP001141806">
    <property type="component" value="Unassembled WGS sequence"/>
</dbReference>
<dbReference type="EMBL" id="JAMYWD010000004">
    <property type="protein sequence ID" value="KAJ4973037.1"/>
    <property type="molecule type" value="Genomic_DNA"/>
</dbReference>
<comment type="caution">
    <text evidence="1">The sequence shown here is derived from an EMBL/GenBank/DDBJ whole genome shotgun (WGS) entry which is preliminary data.</text>
</comment>
<gene>
    <name evidence="1" type="ORF">NE237_006211</name>
</gene>
<proteinExistence type="predicted"/>